<keyword evidence="1" id="KW-1133">Transmembrane helix</keyword>
<keyword evidence="3" id="KW-1185">Reference proteome</keyword>
<dbReference type="EMBL" id="ANHY01000017">
    <property type="protein sequence ID" value="EKV28189.1"/>
    <property type="molecule type" value="Genomic_DNA"/>
</dbReference>
<comment type="caution">
    <text evidence="2">The sequence shown here is derived from an EMBL/GenBank/DDBJ whole genome shotgun (WGS) entry which is preliminary data.</text>
</comment>
<dbReference type="Proteomes" id="UP000009881">
    <property type="component" value="Unassembled WGS sequence"/>
</dbReference>
<sequence>MGAHDAIAGGRCFMKPRGHSLACAILVAALAMPGPALAYIGPGAGLSAIGTALSVVFAVVFLIVGFLWYPLKRLLRRSSAAKRGAGKAAARDN</sequence>
<proteinExistence type="predicted"/>
<keyword evidence="1" id="KW-0812">Transmembrane</keyword>
<organism evidence="2 3">
    <name type="scientific">Caenispirillum salinarum AK4</name>
    <dbReference type="NCBI Taxonomy" id="1238182"/>
    <lineage>
        <taxon>Bacteria</taxon>
        <taxon>Pseudomonadati</taxon>
        <taxon>Pseudomonadota</taxon>
        <taxon>Alphaproteobacteria</taxon>
        <taxon>Rhodospirillales</taxon>
        <taxon>Novispirillaceae</taxon>
        <taxon>Caenispirillum</taxon>
    </lineage>
</organism>
<dbReference type="AlphaFoldDB" id="K9GTY2"/>
<feature type="transmembrane region" description="Helical" evidence="1">
    <location>
        <begin position="48"/>
        <end position="69"/>
    </location>
</feature>
<accession>K9GTY2</accession>
<dbReference type="STRING" id="1238182.C882_1190"/>
<gene>
    <name evidence="2" type="ORF">C882_1190</name>
</gene>
<name>K9GTY2_9PROT</name>
<evidence type="ECO:0000313" key="3">
    <source>
        <dbReference type="Proteomes" id="UP000009881"/>
    </source>
</evidence>
<protein>
    <submittedName>
        <fullName evidence="2">Uncharacterized protein</fullName>
    </submittedName>
</protein>
<evidence type="ECO:0000313" key="2">
    <source>
        <dbReference type="EMBL" id="EKV28189.1"/>
    </source>
</evidence>
<reference evidence="2 3" key="1">
    <citation type="journal article" date="2013" name="Genome Announc.">
        <title>Draft Genome Sequence of an Alphaproteobacterium, Caenispirillum salinarum AK4(T), Isolated from a Solar Saltern.</title>
        <authorList>
            <person name="Khatri I."/>
            <person name="Singh A."/>
            <person name="Korpole S."/>
            <person name="Pinnaka A.K."/>
            <person name="Subramanian S."/>
        </authorList>
    </citation>
    <scope>NUCLEOTIDE SEQUENCE [LARGE SCALE GENOMIC DNA]</scope>
    <source>
        <strain evidence="2 3">AK4</strain>
    </source>
</reference>
<evidence type="ECO:0000256" key="1">
    <source>
        <dbReference type="SAM" id="Phobius"/>
    </source>
</evidence>
<keyword evidence="1" id="KW-0472">Membrane</keyword>